<evidence type="ECO:0000313" key="4">
    <source>
        <dbReference type="Proteomes" id="UP000799771"/>
    </source>
</evidence>
<dbReference type="RefSeq" id="XP_033520121.1">
    <property type="nucleotide sequence ID" value="XM_033666181.1"/>
</dbReference>
<evidence type="ECO:0000313" key="3">
    <source>
        <dbReference type="EMBL" id="KAF2125729.1"/>
    </source>
</evidence>
<protein>
    <submittedName>
        <fullName evidence="3">Uncharacterized protein</fullName>
    </submittedName>
</protein>
<proteinExistence type="predicted"/>
<gene>
    <name evidence="3" type="ORF">P153DRAFT_347724</name>
</gene>
<keyword evidence="1" id="KW-0175">Coiled coil</keyword>
<reference evidence="3" key="1">
    <citation type="journal article" date="2020" name="Stud. Mycol.">
        <title>101 Dothideomycetes genomes: a test case for predicting lifestyles and emergence of pathogens.</title>
        <authorList>
            <person name="Haridas S."/>
            <person name="Albert R."/>
            <person name="Binder M."/>
            <person name="Bloem J."/>
            <person name="Labutti K."/>
            <person name="Salamov A."/>
            <person name="Andreopoulos B."/>
            <person name="Baker S."/>
            <person name="Barry K."/>
            <person name="Bills G."/>
            <person name="Bluhm B."/>
            <person name="Cannon C."/>
            <person name="Castanera R."/>
            <person name="Culley D."/>
            <person name="Daum C."/>
            <person name="Ezra D."/>
            <person name="Gonzalez J."/>
            <person name="Henrissat B."/>
            <person name="Kuo A."/>
            <person name="Liang C."/>
            <person name="Lipzen A."/>
            <person name="Lutzoni F."/>
            <person name="Magnuson J."/>
            <person name="Mondo S."/>
            <person name="Nolan M."/>
            <person name="Ohm R."/>
            <person name="Pangilinan J."/>
            <person name="Park H.-J."/>
            <person name="Ramirez L."/>
            <person name="Alfaro M."/>
            <person name="Sun H."/>
            <person name="Tritt A."/>
            <person name="Yoshinaga Y."/>
            <person name="Zwiers L.-H."/>
            <person name="Turgeon B."/>
            <person name="Goodwin S."/>
            <person name="Spatafora J."/>
            <person name="Crous P."/>
            <person name="Grigoriev I."/>
        </authorList>
    </citation>
    <scope>NUCLEOTIDE SEQUENCE</scope>
    <source>
        <strain evidence="3">CBS 119687</strain>
    </source>
</reference>
<evidence type="ECO:0000256" key="2">
    <source>
        <dbReference type="SAM" id="MobiDB-lite"/>
    </source>
</evidence>
<dbReference type="AlphaFoldDB" id="A0A6A6A1L0"/>
<feature type="coiled-coil region" evidence="1">
    <location>
        <begin position="212"/>
        <end position="242"/>
    </location>
</feature>
<feature type="compositionally biased region" description="Basic residues" evidence="2">
    <location>
        <begin position="836"/>
        <end position="847"/>
    </location>
</feature>
<feature type="compositionally biased region" description="Basic and acidic residues" evidence="2">
    <location>
        <begin position="68"/>
        <end position="80"/>
    </location>
</feature>
<feature type="compositionally biased region" description="Basic residues" evidence="2">
    <location>
        <begin position="875"/>
        <end position="884"/>
    </location>
</feature>
<accession>A0A6A6A1L0</accession>
<dbReference type="GeneID" id="54406613"/>
<feature type="region of interest" description="Disordered" evidence="2">
    <location>
        <begin position="28"/>
        <end position="109"/>
    </location>
</feature>
<organism evidence="3 4">
    <name type="scientific">Dothidotthia symphoricarpi CBS 119687</name>
    <dbReference type="NCBI Taxonomy" id="1392245"/>
    <lineage>
        <taxon>Eukaryota</taxon>
        <taxon>Fungi</taxon>
        <taxon>Dikarya</taxon>
        <taxon>Ascomycota</taxon>
        <taxon>Pezizomycotina</taxon>
        <taxon>Dothideomycetes</taxon>
        <taxon>Pleosporomycetidae</taxon>
        <taxon>Pleosporales</taxon>
        <taxon>Dothidotthiaceae</taxon>
        <taxon>Dothidotthia</taxon>
    </lineage>
</organism>
<dbReference type="OrthoDB" id="4159838at2759"/>
<keyword evidence="4" id="KW-1185">Reference proteome</keyword>
<dbReference type="Proteomes" id="UP000799771">
    <property type="component" value="Unassembled WGS sequence"/>
</dbReference>
<feature type="compositionally biased region" description="Basic and acidic residues" evidence="2">
    <location>
        <begin position="28"/>
        <end position="39"/>
    </location>
</feature>
<feature type="region of interest" description="Disordered" evidence="2">
    <location>
        <begin position="729"/>
        <end position="759"/>
    </location>
</feature>
<feature type="compositionally biased region" description="Polar residues" evidence="2">
    <location>
        <begin position="40"/>
        <end position="61"/>
    </location>
</feature>
<feature type="compositionally biased region" description="Acidic residues" evidence="2">
    <location>
        <begin position="897"/>
        <end position="906"/>
    </location>
</feature>
<feature type="compositionally biased region" description="Acidic residues" evidence="2">
    <location>
        <begin position="818"/>
        <end position="830"/>
    </location>
</feature>
<evidence type="ECO:0000256" key="1">
    <source>
        <dbReference type="SAM" id="Coils"/>
    </source>
</evidence>
<feature type="region of interest" description="Disordered" evidence="2">
    <location>
        <begin position="775"/>
        <end position="912"/>
    </location>
</feature>
<sequence>MATDDGLPWTTSRCNRLLRPLSSKLAKLRKELARPRSNGETRSASTAFATRGSPNKTTNFTRPAHKPRGFEKARDPDWRPGPKSGAASKKTYGGRGGRKTVRQGGLSASSVARPGEIAFTPLIARMGGQFQSSPQLQHSPLRKYGKASGPLLASVDRIQNLVKQLPSDLQKLVQGLSEAYANLLQATMAGSEKRWKGTRSLMGACLRKLPAYIELEEHFAKLDQEEEENEDEAEDRDVAKEVYEHLEGHFEQRSGQGWYLFKQVVRAHGTSLICDAIADEVLGLESLSILVTHCLNVSAWDEAEQILVAYLPLLDVFSLPINTRTDLFDGQRSLYMSSVMGFVERTGRYRFLYDLLDHLIAYELLPLEWLATECMRPLWDRLVRTISENDYRTLAQSFRFLETTMFAGMGLPDARLLEDEVIGSIARRFVPSSKEELRQALNTTFSSLITVLCSIALVNNSRDDSTGKVIAERVTWTLDALSIALTKRRDIRDELHLLGADTEDSQVFARRALWTTFASFLVHLDGCRQDSTMISLDPPTLVTSINTLTVQYSSNGISSASLLATLPALISSTARGTGRIWKDDGFGQLQRLVQALMTLSGCRLPHKSWTLKRLALESVMEFAQSTGEAEHMAYAREIEKKMHSQGRLVILPTPQKTGSPSAGGGFRWEEGIGEWVACTPFAKQDITRLQRQPLRALELLPTPIQSEDEENMGEEHNESSMWETTAFEQEDDDVVPQSSPIKRARPRVSTSSLGKRTRASSPIVVIVKRTCITPPDSPVKFYPELPEEKEEDRVSEGGLRRSRRSTYEEVDPNTSSESDGENESESENSEDSQKSSGRRNSKLRLKRSCSSSGKRSRSTRGQDDDEHDELSKTPARPRRRRASGRKSVSGRKGWIVNDDDEEEYSADELSFL</sequence>
<dbReference type="EMBL" id="ML977515">
    <property type="protein sequence ID" value="KAF2125729.1"/>
    <property type="molecule type" value="Genomic_DNA"/>
</dbReference>
<name>A0A6A6A1L0_9PLEO</name>